<protein>
    <submittedName>
        <fullName evidence="2">Uncharacterized protein</fullName>
    </submittedName>
</protein>
<dbReference type="Proteomes" id="UP000276133">
    <property type="component" value="Unassembled WGS sequence"/>
</dbReference>
<feature type="transmembrane region" description="Helical" evidence="1">
    <location>
        <begin position="48"/>
        <end position="73"/>
    </location>
</feature>
<keyword evidence="3" id="KW-1185">Reference proteome</keyword>
<sequence>MCVAVDVIAERSDPTDPCALAQFRLPCFWLNSHNFFVNVLRAAQESHFHVFFCLSQLLFVNDLLFVLVFRCLYDFDPLLRRY</sequence>
<accession>A0A3M7SJB4</accession>
<name>A0A3M7SJB4_BRAPC</name>
<keyword evidence="1" id="KW-0812">Transmembrane</keyword>
<dbReference type="EMBL" id="REGN01001281">
    <property type="protein sequence ID" value="RNA35856.1"/>
    <property type="molecule type" value="Genomic_DNA"/>
</dbReference>
<proteinExistence type="predicted"/>
<evidence type="ECO:0000313" key="3">
    <source>
        <dbReference type="Proteomes" id="UP000276133"/>
    </source>
</evidence>
<reference evidence="2 3" key="1">
    <citation type="journal article" date="2018" name="Sci. Rep.">
        <title>Genomic signatures of local adaptation to the degree of environmental predictability in rotifers.</title>
        <authorList>
            <person name="Franch-Gras L."/>
            <person name="Hahn C."/>
            <person name="Garcia-Roger E.M."/>
            <person name="Carmona M.J."/>
            <person name="Serra M."/>
            <person name="Gomez A."/>
        </authorList>
    </citation>
    <scope>NUCLEOTIDE SEQUENCE [LARGE SCALE GENOMIC DNA]</scope>
    <source>
        <strain evidence="2">HYR1</strain>
    </source>
</reference>
<organism evidence="2 3">
    <name type="scientific">Brachionus plicatilis</name>
    <name type="common">Marine rotifer</name>
    <name type="synonym">Brachionus muelleri</name>
    <dbReference type="NCBI Taxonomy" id="10195"/>
    <lineage>
        <taxon>Eukaryota</taxon>
        <taxon>Metazoa</taxon>
        <taxon>Spiralia</taxon>
        <taxon>Gnathifera</taxon>
        <taxon>Rotifera</taxon>
        <taxon>Eurotatoria</taxon>
        <taxon>Monogononta</taxon>
        <taxon>Pseudotrocha</taxon>
        <taxon>Ploima</taxon>
        <taxon>Brachionidae</taxon>
        <taxon>Brachionus</taxon>
    </lineage>
</organism>
<evidence type="ECO:0000256" key="1">
    <source>
        <dbReference type="SAM" id="Phobius"/>
    </source>
</evidence>
<dbReference type="AlphaFoldDB" id="A0A3M7SJB4"/>
<keyword evidence="1" id="KW-0472">Membrane</keyword>
<gene>
    <name evidence="2" type="ORF">BpHYR1_049913</name>
</gene>
<evidence type="ECO:0000313" key="2">
    <source>
        <dbReference type="EMBL" id="RNA35856.1"/>
    </source>
</evidence>
<comment type="caution">
    <text evidence="2">The sequence shown here is derived from an EMBL/GenBank/DDBJ whole genome shotgun (WGS) entry which is preliminary data.</text>
</comment>
<keyword evidence="1" id="KW-1133">Transmembrane helix</keyword>